<evidence type="ECO:0000313" key="1">
    <source>
        <dbReference type="EMBL" id="GBP36169.1"/>
    </source>
</evidence>
<evidence type="ECO:0000313" key="2">
    <source>
        <dbReference type="Proteomes" id="UP000299102"/>
    </source>
</evidence>
<dbReference type="Proteomes" id="UP000299102">
    <property type="component" value="Unassembled WGS sequence"/>
</dbReference>
<protein>
    <submittedName>
        <fullName evidence="1">Uncharacterized protein</fullName>
    </submittedName>
</protein>
<name>A0A4C1VC15_EUMVA</name>
<comment type="caution">
    <text evidence="1">The sequence shown here is derived from an EMBL/GenBank/DDBJ whole genome shotgun (WGS) entry which is preliminary data.</text>
</comment>
<proteinExistence type="predicted"/>
<gene>
    <name evidence="1" type="ORF">EVAR_4313_1</name>
</gene>
<accession>A0A4C1VC15</accession>
<reference evidence="1 2" key="1">
    <citation type="journal article" date="2019" name="Commun. Biol.">
        <title>The bagworm genome reveals a unique fibroin gene that provides high tensile strength.</title>
        <authorList>
            <person name="Kono N."/>
            <person name="Nakamura H."/>
            <person name="Ohtoshi R."/>
            <person name="Tomita M."/>
            <person name="Numata K."/>
            <person name="Arakawa K."/>
        </authorList>
    </citation>
    <scope>NUCLEOTIDE SEQUENCE [LARGE SCALE GENOMIC DNA]</scope>
</reference>
<dbReference type="AlphaFoldDB" id="A0A4C1VC15"/>
<sequence length="149" mass="16962">MKADRQNKCIERYVQWKGRQGWRQKIKSKKGRILSTQNRRACTTALSDVSEVGEICKDRYRADRGSEPASRSMMPVRFHPVCGFRGVASSATDRLKTSARISLSLSKLSHFETDPSSGPSAKQQNEEPFTFILDFFVNCFDMKIDHPSL</sequence>
<keyword evidence="2" id="KW-1185">Reference proteome</keyword>
<dbReference type="EMBL" id="BGZK01000315">
    <property type="protein sequence ID" value="GBP36169.1"/>
    <property type="molecule type" value="Genomic_DNA"/>
</dbReference>
<organism evidence="1 2">
    <name type="scientific">Eumeta variegata</name>
    <name type="common">Bagworm moth</name>
    <name type="synonym">Eumeta japonica</name>
    <dbReference type="NCBI Taxonomy" id="151549"/>
    <lineage>
        <taxon>Eukaryota</taxon>
        <taxon>Metazoa</taxon>
        <taxon>Ecdysozoa</taxon>
        <taxon>Arthropoda</taxon>
        <taxon>Hexapoda</taxon>
        <taxon>Insecta</taxon>
        <taxon>Pterygota</taxon>
        <taxon>Neoptera</taxon>
        <taxon>Endopterygota</taxon>
        <taxon>Lepidoptera</taxon>
        <taxon>Glossata</taxon>
        <taxon>Ditrysia</taxon>
        <taxon>Tineoidea</taxon>
        <taxon>Psychidae</taxon>
        <taxon>Oiketicinae</taxon>
        <taxon>Eumeta</taxon>
    </lineage>
</organism>